<gene>
    <name evidence="2" type="ORF">COX82_03625</name>
</gene>
<dbReference type="PANTHER" id="PTHR22916:SF3">
    <property type="entry name" value="UDP-GLCNAC:BETAGAL BETA-1,3-N-ACETYLGLUCOSAMINYLTRANSFERASE-LIKE PROTEIN 1"/>
    <property type="match status" value="1"/>
</dbReference>
<dbReference type="InterPro" id="IPR029044">
    <property type="entry name" value="Nucleotide-diphossugar_trans"/>
</dbReference>
<name>A0A2M7V380_9BACT</name>
<dbReference type="Proteomes" id="UP000228750">
    <property type="component" value="Unassembled WGS sequence"/>
</dbReference>
<dbReference type="AlphaFoldDB" id="A0A2M7V380"/>
<dbReference type="Gene3D" id="3.90.550.10">
    <property type="entry name" value="Spore Coat Polysaccharide Biosynthesis Protein SpsA, Chain A"/>
    <property type="match status" value="1"/>
</dbReference>
<evidence type="ECO:0000313" key="3">
    <source>
        <dbReference type="Proteomes" id="UP000228750"/>
    </source>
</evidence>
<dbReference type="Pfam" id="PF00535">
    <property type="entry name" value="Glycos_transf_2"/>
    <property type="match status" value="1"/>
</dbReference>
<sequence length="269" mass="30785">MLTIITSIYKSETYLKKYTDHLMRVGDVLSQQLDFECIVIANDPSQKEIDAFHTFQGKKWFTFMPVPREPLYATWNRGISMAKGNVIGFWNVDDIRYAEALLDGVHLIQNGADLVYFPFTISWYVNVFGTSFLVKKKEIKPDQFERAKFVTGMHCGPFFLFSRDLYERVGAFDEQFRIAGDFDWCVRAATVSEKFRLSSMHAGIFRVDGGGLSAGGKRRLQLENSVVFKRHAIPIDVGGLTDAEISSFNEKKMLYKGKYIDVFPFDKVA</sequence>
<organism evidence="2 3">
    <name type="scientific">Candidatus Magasanikbacteria bacterium CG_4_10_14_0_2_um_filter_41_10</name>
    <dbReference type="NCBI Taxonomy" id="1974638"/>
    <lineage>
        <taxon>Bacteria</taxon>
        <taxon>Candidatus Magasanikiibacteriota</taxon>
    </lineage>
</organism>
<dbReference type="EMBL" id="PFPJ01000064">
    <property type="protein sequence ID" value="PIZ92929.1"/>
    <property type="molecule type" value="Genomic_DNA"/>
</dbReference>
<comment type="caution">
    <text evidence="2">The sequence shown here is derived from an EMBL/GenBank/DDBJ whole genome shotgun (WGS) entry which is preliminary data.</text>
</comment>
<dbReference type="SUPFAM" id="SSF53448">
    <property type="entry name" value="Nucleotide-diphospho-sugar transferases"/>
    <property type="match status" value="1"/>
</dbReference>
<reference evidence="3" key="1">
    <citation type="submission" date="2017-09" db="EMBL/GenBank/DDBJ databases">
        <title>Depth-based differentiation of microbial function through sediment-hosted aquifers and enrichment of novel symbionts in the deep terrestrial subsurface.</title>
        <authorList>
            <person name="Probst A.J."/>
            <person name="Ladd B."/>
            <person name="Jarett J.K."/>
            <person name="Geller-Mcgrath D.E."/>
            <person name="Sieber C.M.K."/>
            <person name="Emerson J.B."/>
            <person name="Anantharaman K."/>
            <person name="Thomas B.C."/>
            <person name="Malmstrom R."/>
            <person name="Stieglmeier M."/>
            <person name="Klingl A."/>
            <person name="Woyke T."/>
            <person name="Ryan C.M."/>
            <person name="Banfield J.F."/>
        </authorList>
    </citation>
    <scope>NUCLEOTIDE SEQUENCE [LARGE SCALE GENOMIC DNA]</scope>
</reference>
<evidence type="ECO:0000259" key="1">
    <source>
        <dbReference type="Pfam" id="PF00535"/>
    </source>
</evidence>
<accession>A0A2M7V380</accession>
<proteinExistence type="predicted"/>
<protein>
    <recommendedName>
        <fullName evidence="1">Glycosyltransferase 2-like domain-containing protein</fullName>
    </recommendedName>
</protein>
<feature type="domain" description="Glycosyltransferase 2-like" evidence="1">
    <location>
        <begin position="3"/>
        <end position="169"/>
    </location>
</feature>
<evidence type="ECO:0000313" key="2">
    <source>
        <dbReference type="EMBL" id="PIZ92929.1"/>
    </source>
</evidence>
<dbReference type="PANTHER" id="PTHR22916">
    <property type="entry name" value="GLYCOSYLTRANSFERASE"/>
    <property type="match status" value="1"/>
</dbReference>
<dbReference type="InterPro" id="IPR001173">
    <property type="entry name" value="Glyco_trans_2-like"/>
</dbReference>
<dbReference type="GO" id="GO:0016758">
    <property type="term" value="F:hexosyltransferase activity"/>
    <property type="evidence" value="ECO:0007669"/>
    <property type="project" value="UniProtKB-ARBA"/>
</dbReference>